<dbReference type="Gene3D" id="3.40.50.2300">
    <property type="match status" value="1"/>
</dbReference>
<dbReference type="InterPro" id="IPR016032">
    <property type="entry name" value="Sig_transdc_resp-reg_C-effctor"/>
</dbReference>
<feature type="DNA-binding region" description="OmpR/PhoB-type" evidence="7">
    <location>
        <begin position="169"/>
        <end position="266"/>
    </location>
</feature>
<dbReference type="FunFam" id="3.40.50.2300:FF:000001">
    <property type="entry name" value="DNA-binding response regulator PhoB"/>
    <property type="match status" value="1"/>
</dbReference>
<dbReference type="CDD" id="cd17574">
    <property type="entry name" value="REC_OmpR"/>
    <property type="match status" value="1"/>
</dbReference>
<accession>A0A6J4QE59</accession>
<dbReference type="InterPro" id="IPR001867">
    <property type="entry name" value="OmpR/PhoB-type_DNA-bd"/>
</dbReference>
<keyword evidence="2" id="KW-0902">Two-component regulatory system</keyword>
<proteinExistence type="predicted"/>
<keyword evidence="4 7" id="KW-0238">DNA-binding</keyword>
<dbReference type="PANTHER" id="PTHR48111">
    <property type="entry name" value="REGULATOR OF RPOS"/>
    <property type="match status" value="1"/>
</dbReference>
<evidence type="ECO:0000256" key="1">
    <source>
        <dbReference type="ARBA" id="ARBA00022553"/>
    </source>
</evidence>
<keyword evidence="1 6" id="KW-0597">Phosphoprotein</keyword>
<evidence type="ECO:0000256" key="6">
    <source>
        <dbReference type="PROSITE-ProRule" id="PRU00169"/>
    </source>
</evidence>
<dbReference type="GO" id="GO:0000976">
    <property type="term" value="F:transcription cis-regulatory region binding"/>
    <property type="evidence" value="ECO:0007669"/>
    <property type="project" value="TreeGrafter"/>
</dbReference>
<reference evidence="10" key="1">
    <citation type="submission" date="2020-02" db="EMBL/GenBank/DDBJ databases">
        <authorList>
            <person name="Meier V. D."/>
        </authorList>
    </citation>
    <scope>NUCLEOTIDE SEQUENCE</scope>
    <source>
        <strain evidence="10">AVDCRST_MAG28</strain>
    </source>
</reference>
<feature type="domain" description="Response regulatory" evidence="8">
    <location>
        <begin position="44"/>
        <end position="158"/>
    </location>
</feature>
<dbReference type="CDD" id="cd00383">
    <property type="entry name" value="trans_reg_C"/>
    <property type="match status" value="1"/>
</dbReference>
<dbReference type="AlphaFoldDB" id="A0A6J4QE59"/>
<dbReference type="SMART" id="SM00862">
    <property type="entry name" value="Trans_reg_C"/>
    <property type="match status" value="1"/>
</dbReference>
<name>A0A6J4QE59_9ACTN</name>
<dbReference type="Gene3D" id="1.10.10.10">
    <property type="entry name" value="Winged helix-like DNA-binding domain superfamily/Winged helix DNA-binding domain"/>
    <property type="match status" value="1"/>
</dbReference>
<evidence type="ECO:0000256" key="7">
    <source>
        <dbReference type="PROSITE-ProRule" id="PRU01091"/>
    </source>
</evidence>
<feature type="modified residue" description="4-aspartylphosphate" evidence="6">
    <location>
        <position position="93"/>
    </location>
</feature>
<dbReference type="PROSITE" id="PS50110">
    <property type="entry name" value="RESPONSE_REGULATORY"/>
    <property type="match status" value="1"/>
</dbReference>
<dbReference type="EMBL" id="CADCVE010000006">
    <property type="protein sequence ID" value="CAA9438228.1"/>
    <property type="molecule type" value="Genomic_DNA"/>
</dbReference>
<protein>
    <submittedName>
        <fullName evidence="10">Two-component transcriptional response regulator, winged helix family</fullName>
    </submittedName>
</protein>
<dbReference type="SMART" id="SM00448">
    <property type="entry name" value="REC"/>
    <property type="match status" value="1"/>
</dbReference>
<dbReference type="InterPro" id="IPR039420">
    <property type="entry name" value="WalR-like"/>
</dbReference>
<evidence type="ECO:0000259" key="8">
    <source>
        <dbReference type="PROSITE" id="PS50110"/>
    </source>
</evidence>
<evidence type="ECO:0000313" key="10">
    <source>
        <dbReference type="EMBL" id="CAA9438228.1"/>
    </source>
</evidence>
<dbReference type="PANTHER" id="PTHR48111:SF21">
    <property type="entry name" value="DNA-BINDING DUAL MASTER TRANSCRIPTIONAL REGULATOR RPAA"/>
    <property type="match status" value="1"/>
</dbReference>
<dbReference type="PROSITE" id="PS51755">
    <property type="entry name" value="OMPR_PHOB"/>
    <property type="match status" value="1"/>
</dbReference>
<evidence type="ECO:0000256" key="4">
    <source>
        <dbReference type="ARBA" id="ARBA00023125"/>
    </source>
</evidence>
<dbReference type="SUPFAM" id="SSF46894">
    <property type="entry name" value="C-terminal effector domain of the bipartite response regulators"/>
    <property type="match status" value="1"/>
</dbReference>
<dbReference type="GO" id="GO:0005829">
    <property type="term" value="C:cytosol"/>
    <property type="evidence" value="ECO:0007669"/>
    <property type="project" value="TreeGrafter"/>
</dbReference>
<dbReference type="GO" id="GO:0032993">
    <property type="term" value="C:protein-DNA complex"/>
    <property type="evidence" value="ECO:0007669"/>
    <property type="project" value="TreeGrafter"/>
</dbReference>
<dbReference type="InterPro" id="IPR001789">
    <property type="entry name" value="Sig_transdc_resp-reg_receiver"/>
</dbReference>
<evidence type="ECO:0000256" key="5">
    <source>
        <dbReference type="ARBA" id="ARBA00023163"/>
    </source>
</evidence>
<evidence type="ECO:0000256" key="2">
    <source>
        <dbReference type="ARBA" id="ARBA00023012"/>
    </source>
</evidence>
<evidence type="ECO:0000259" key="9">
    <source>
        <dbReference type="PROSITE" id="PS51755"/>
    </source>
</evidence>
<gene>
    <name evidence="10" type="ORF">AVDCRST_MAG28-130</name>
</gene>
<dbReference type="Gene3D" id="6.10.250.690">
    <property type="match status" value="1"/>
</dbReference>
<dbReference type="GO" id="GO:0006355">
    <property type="term" value="P:regulation of DNA-templated transcription"/>
    <property type="evidence" value="ECO:0007669"/>
    <property type="project" value="InterPro"/>
</dbReference>
<evidence type="ECO:0000256" key="3">
    <source>
        <dbReference type="ARBA" id="ARBA00023015"/>
    </source>
</evidence>
<dbReference type="Pfam" id="PF00486">
    <property type="entry name" value="Trans_reg_C"/>
    <property type="match status" value="1"/>
</dbReference>
<dbReference type="InterPro" id="IPR036388">
    <property type="entry name" value="WH-like_DNA-bd_sf"/>
</dbReference>
<dbReference type="GO" id="GO:0000156">
    <property type="term" value="F:phosphorelay response regulator activity"/>
    <property type="evidence" value="ECO:0007669"/>
    <property type="project" value="TreeGrafter"/>
</dbReference>
<feature type="domain" description="OmpR/PhoB-type" evidence="9">
    <location>
        <begin position="169"/>
        <end position="266"/>
    </location>
</feature>
<organism evidence="10">
    <name type="scientific">uncultured Rubrobacteraceae bacterium</name>
    <dbReference type="NCBI Taxonomy" id="349277"/>
    <lineage>
        <taxon>Bacteria</taxon>
        <taxon>Bacillati</taxon>
        <taxon>Actinomycetota</taxon>
        <taxon>Rubrobacteria</taxon>
        <taxon>Rubrobacterales</taxon>
        <taxon>Rubrobacteraceae</taxon>
        <taxon>environmental samples</taxon>
    </lineage>
</organism>
<keyword evidence="5" id="KW-0804">Transcription</keyword>
<dbReference type="InterPro" id="IPR011006">
    <property type="entry name" value="CheY-like_superfamily"/>
</dbReference>
<dbReference type="Pfam" id="PF00072">
    <property type="entry name" value="Response_reg"/>
    <property type="match status" value="1"/>
</dbReference>
<dbReference type="SUPFAM" id="SSF52172">
    <property type="entry name" value="CheY-like"/>
    <property type="match status" value="1"/>
</dbReference>
<keyword evidence="3" id="KW-0805">Transcription regulation</keyword>
<sequence>MQRHSLLGRTGDVSGRYRVYTAGGGGRRILGWCALTVSAIKTAEVLVVEDDAVILNTLAYNLARQGFGVQKAMSGAEALKMARQLRPDLILLDVMLPGESGIRVCEKIREEDQEVVIVMVTAKDAEEDKVQGFEAGADDYVTKPFGIKELVARINANLKRSTASPGARGRILEAGDLWLDTKNFTARVKDEPMNLRLKEFELLVALASQPGELKSREELAKEVWGHAGVGSSRTIDVHIRRIRASLGKSDYEYVHTARGLGYRFEARPKDGSNVENSVVDERATVEAHD</sequence>